<feature type="domain" description="Cytochrome b561 bacterial/Ni-hydrogenase" evidence="7">
    <location>
        <begin position="42"/>
        <end position="214"/>
    </location>
</feature>
<evidence type="ECO:0000256" key="3">
    <source>
        <dbReference type="ARBA" id="ARBA00022692"/>
    </source>
</evidence>
<reference evidence="9" key="1">
    <citation type="journal article" date="2019" name="Int. J. Syst. Evol. Microbiol.">
        <title>The Global Catalogue of Microorganisms (GCM) 10K type strain sequencing project: providing services to taxonomists for standard genome sequencing and annotation.</title>
        <authorList>
            <consortium name="The Broad Institute Genomics Platform"/>
            <consortium name="The Broad Institute Genome Sequencing Center for Infectious Disease"/>
            <person name="Wu L."/>
            <person name="Ma J."/>
        </authorList>
    </citation>
    <scope>NUCLEOTIDE SEQUENCE [LARGE SCALE GENOMIC DNA]</scope>
    <source>
        <strain evidence="9">NBRC 102030</strain>
    </source>
</reference>
<keyword evidence="5 6" id="KW-0472">Membrane</keyword>
<dbReference type="EMBL" id="BSUY01000001">
    <property type="protein sequence ID" value="GMA82893.1"/>
    <property type="molecule type" value="Genomic_DNA"/>
</dbReference>
<evidence type="ECO:0000259" key="7">
    <source>
        <dbReference type="Pfam" id="PF01292"/>
    </source>
</evidence>
<dbReference type="Proteomes" id="UP001157046">
    <property type="component" value="Unassembled WGS sequence"/>
</dbReference>
<comment type="caution">
    <text evidence="8">The sequence shown here is derived from an EMBL/GenBank/DDBJ whole genome shotgun (WGS) entry which is preliminary data.</text>
</comment>
<dbReference type="PANTHER" id="PTHR30485">
    <property type="entry name" value="NI/FE-HYDROGENASE 1 B-TYPE CYTOCHROME SUBUNIT"/>
    <property type="match status" value="1"/>
</dbReference>
<dbReference type="InterPro" id="IPR051542">
    <property type="entry name" value="Hydrogenase_cytochrome"/>
</dbReference>
<feature type="transmembrane region" description="Helical" evidence="6">
    <location>
        <begin position="49"/>
        <end position="65"/>
    </location>
</feature>
<sequence length="262" mass="29587">MPLFTYIYFKFPLNSDKILELISLVYVELAHFMNTEHVKIKVWDLPTRIFHWGMVCLLALLWWSADAGEMQWHQIFAYSLLILIGFRILWGIIGSDTARFNHFVHHPRVVLDYLKAVKTKGMSVVLGHNPIGGYMVIALIGIISLQLVTGLFATDDIFTEGPLYSYVSSDTSGLLTWLHKMNFNLILLLSAIHILAVVIHAIKGDKLVSAMFSGYKKVSKMALSSSSKSDLTFKSEWLALALLTVLAAVVFVYLIWPIVQVL</sequence>
<evidence type="ECO:0000256" key="6">
    <source>
        <dbReference type="SAM" id="Phobius"/>
    </source>
</evidence>
<accession>A0ABQ6J5X8</accession>
<feature type="transmembrane region" description="Helical" evidence="6">
    <location>
        <begin position="183"/>
        <end position="202"/>
    </location>
</feature>
<dbReference type="Gene3D" id="1.20.950.20">
    <property type="entry name" value="Transmembrane di-heme cytochromes, Chain C"/>
    <property type="match status" value="1"/>
</dbReference>
<evidence type="ECO:0000256" key="5">
    <source>
        <dbReference type="ARBA" id="ARBA00023136"/>
    </source>
</evidence>
<keyword evidence="4 6" id="KW-1133">Transmembrane helix</keyword>
<proteinExistence type="predicted"/>
<dbReference type="SUPFAM" id="SSF81342">
    <property type="entry name" value="Transmembrane di-heme cytochromes"/>
    <property type="match status" value="1"/>
</dbReference>
<dbReference type="PANTHER" id="PTHR30485:SF2">
    <property type="entry name" value="BLL0597 PROTEIN"/>
    <property type="match status" value="1"/>
</dbReference>
<dbReference type="InterPro" id="IPR011577">
    <property type="entry name" value="Cyt_b561_bac/Ni-Hgenase"/>
</dbReference>
<keyword evidence="2" id="KW-1003">Cell membrane</keyword>
<evidence type="ECO:0000256" key="4">
    <source>
        <dbReference type="ARBA" id="ARBA00022989"/>
    </source>
</evidence>
<keyword evidence="9" id="KW-1185">Reference proteome</keyword>
<name>A0ABQ6J5X8_9GAMM</name>
<keyword evidence="3 6" id="KW-0812">Transmembrane</keyword>
<dbReference type="InterPro" id="IPR016174">
    <property type="entry name" value="Di-haem_cyt_TM"/>
</dbReference>
<feature type="transmembrane region" description="Helical" evidence="6">
    <location>
        <begin position="71"/>
        <end position="90"/>
    </location>
</feature>
<organism evidence="8 9">
    <name type="scientific">Shewanella glacialipiscicola</name>
    <dbReference type="NCBI Taxonomy" id="614069"/>
    <lineage>
        <taxon>Bacteria</taxon>
        <taxon>Pseudomonadati</taxon>
        <taxon>Pseudomonadota</taxon>
        <taxon>Gammaproteobacteria</taxon>
        <taxon>Alteromonadales</taxon>
        <taxon>Shewanellaceae</taxon>
        <taxon>Shewanella</taxon>
    </lineage>
</organism>
<evidence type="ECO:0000256" key="2">
    <source>
        <dbReference type="ARBA" id="ARBA00022475"/>
    </source>
</evidence>
<evidence type="ECO:0000313" key="8">
    <source>
        <dbReference type="EMBL" id="GMA82893.1"/>
    </source>
</evidence>
<feature type="transmembrane region" description="Helical" evidence="6">
    <location>
        <begin position="131"/>
        <end position="153"/>
    </location>
</feature>
<evidence type="ECO:0000313" key="9">
    <source>
        <dbReference type="Proteomes" id="UP001157046"/>
    </source>
</evidence>
<protein>
    <submittedName>
        <fullName evidence="8">Cytochrome b561</fullName>
    </submittedName>
</protein>
<feature type="transmembrane region" description="Helical" evidence="6">
    <location>
        <begin position="237"/>
        <end position="259"/>
    </location>
</feature>
<gene>
    <name evidence="8" type="ORF">GCM10025855_24260</name>
</gene>
<dbReference type="Pfam" id="PF01292">
    <property type="entry name" value="Ni_hydr_CYTB"/>
    <property type="match status" value="1"/>
</dbReference>
<evidence type="ECO:0000256" key="1">
    <source>
        <dbReference type="ARBA" id="ARBA00004651"/>
    </source>
</evidence>
<comment type="subcellular location">
    <subcellularLocation>
        <location evidence="1">Cell membrane</location>
        <topology evidence="1">Multi-pass membrane protein</topology>
    </subcellularLocation>
</comment>